<dbReference type="Proteomes" id="UP000789920">
    <property type="component" value="Unassembled WGS sequence"/>
</dbReference>
<reference evidence="1" key="1">
    <citation type="submission" date="2021-06" db="EMBL/GenBank/DDBJ databases">
        <authorList>
            <person name="Kallberg Y."/>
            <person name="Tangrot J."/>
            <person name="Rosling A."/>
        </authorList>
    </citation>
    <scope>NUCLEOTIDE SEQUENCE</scope>
    <source>
        <strain evidence="1">MA461A</strain>
    </source>
</reference>
<organism evidence="1 2">
    <name type="scientific">Racocetra persica</name>
    <dbReference type="NCBI Taxonomy" id="160502"/>
    <lineage>
        <taxon>Eukaryota</taxon>
        <taxon>Fungi</taxon>
        <taxon>Fungi incertae sedis</taxon>
        <taxon>Mucoromycota</taxon>
        <taxon>Glomeromycotina</taxon>
        <taxon>Glomeromycetes</taxon>
        <taxon>Diversisporales</taxon>
        <taxon>Gigasporaceae</taxon>
        <taxon>Racocetra</taxon>
    </lineage>
</organism>
<dbReference type="EMBL" id="CAJVQC010003417">
    <property type="protein sequence ID" value="CAG8526675.1"/>
    <property type="molecule type" value="Genomic_DNA"/>
</dbReference>
<name>A0ACA9LFN3_9GLOM</name>
<accession>A0ACA9LFN3</accession>
<evidence type="ECO:0000313" key="2">
    <source>
        <dbReference type="Proteomes" id="UP000789920"/>
    </source>
</evidence>
<proteinExistence type="predicted"/>
<protein>
    <submittedName>
        <fullName evidence="1">30869_t:CDS:1</fullName>
    </submittedName>
</protein>
<gene>
    <name evidence="1" type="ORF">RPERSI_LOCUS2951</name>
</gene>
<sequence>MNNQEIERGVNNFPELGTYEYSKSILFNDVKNPKKRANCLLREYQKDLADLAEHYQEIKEIEFEYEEQERGNKDIHKEDLLRKIIGKLEREINVKDRAIEALEKATPAGYFKLLREHEKLQKDYQNLGKKCLDILKFHNFSSDFDELGNLSQAFAEAKTEIISLTGEKEAVTEEKSELIANRNNLENEVNDLIGTEWELLDFRTKFLALETFYNQAGLPKL</sequence>
<evidence type="ECO:0000313" key="1">
    <source>
        <dbReference type="EMBL" id="CAG8526675.1"/>
    </source>
</evidence>
<comment type="caution">
    <text evidence="1">The sequence shown here is derived from an EMBL/GenBank/DDBJ whole genome shotgun (WGS) entry which is preliminary data.</text>
</comment>
<keyword evidence="2" id="KW-1185">Reference proteome</keyword>